<sequence>MLVCFKICLVIFIAVGITQCVSEINKRYVNDIGSAQDVPLKTDLHGYLKSLRRTIKYCSKRKNDIDINLAFGLFLIHVNLKSCLKTNILPIALKKELNNLLEDNDKLFQYFKKRNLNTTDPDIMKINNIITMMKEISWVDHLQRFRPVRVLTPLFEPGSHVGKNDPDWKDYLNKMLDFERWTPSPEISTFCIASLVVNPVKTPELKCEISKICDHMLKNGTNFGYAITHRFLFLLHARSGRGCSVYSPKMDRRIRQEFCRRAYEEAEYIAIHDYDYIDLLLEQIALCTLDGHSEFLHRSWLARLLRHQAPHGCFGEYPQRVQNRPNVFKLEHSDEDDCNNHVTGVAAATLGAAVRFIIEIYY</sequence>
<dbReference type="GO" id="GO:0005829">
    <property type="term" value="C:cytosol"/>
    <property type="evidence" value="ECO:0007669"/>
    <property type="project" value="TreeGrafter"/>
</dbReference>
<accession>A0A921ZSP2</accession>
<dbReference type="Proteomes" id="UP000791440">
    <property type="component" value="Unassembled WGS sequence"/>
</dbReference>
<dbReference type="AlphaFoldDB" id="A0A921ZSP2"/>
<evidence type="ECO:0000313" key="3">
    <source>
        <dbReference type="Proteomes" id="UP000791440"/>
    </source>
</evidence>
<keyword evidence="1" id="KW-0732">Signal</keyword>
<protein>
    <submittedName>
        <fullName evidence="2">Uncharacterized protein</fullName>
    </submittedName>
</protein>
<dbReference type="EMBL" id="JH668958">
    <property type="protein sequence ID" value="KAG6463217.1"/>
    <property type="molecule type" value="Genomic_DNA"/>
</dbReference>
<feature type="signal peptide" evidence="1">
    <location>
        <begin position="1"/>
        <end position="20"/>
    </location>
</feature>
<reference evidence="2" key="1">
    <citation type="journal article" date="2016" name="Insect Biochem. Mol. Biol.">
        <title>Multifaceted biological insights from a draft genome sequence of the tobacco hornworm moth, Manduca sexta.</title>
        <authorList>
            <person name="Kanost M.R."/>
            <person name="Arrese E.L."/>
            <person name="Cao X."/>
            <person name="Chen Y.R."/>
            <person name="Chellapilla S."/>
            <person name="Goldsmith M.R."/>
            <person name="Grosse-Wilde E."/>
            <person name="Heckel D.G."/>
            <person name="Herndon N."/>
            <person name="Jiang H."/>
            <person name="Papanicolaou A."/>
            <person name="Qu J."/>
            <person name="Soulages J.L."/>
            <person name="Vogel H."/>
            <person name="Walters J."/>
            <person name="Waterhouse R.M."/>
            <person name="Ahn S.J."/>
            <person name="Almeida F.C."/>
            <person name="An C."/>
            <person name="Aqrawi P."/>
            <person name="Bretschneider A."/>
            <person name="Bryant W.B."/>
            <person name="Bucks S."/>
            <person name="Chao H."/>
            <person name="Chevignon G."/>
            <person name="Christen J.M."/>
            <person name="Clarke D.F."/>
            <person name="Dittmer N.T."/>
            <person name="Ferguson L.C.F."/>
            <person name="Garavelou S."/>
            <person name="Gordon K.H.J."/>
            <person name="Gunaratna R.T."/>
            <person name="Han Y."/>
            <person name="Hauser F."/>
            <person name="He Y."/>
            <person name="Heidel-Fischer H."/>
            <person name="Hirsh A."/>
            <person name="Hu Y."/>
            <person name="Jiang H."/>
            <person name="Kalra D."/>
            <person name="Klinner C."/>
            <person name="Konig C."/>
            <person name="Kovar C."/>
            <person name="Kroll A.R."/>
            <person name="Kuwar S.S."/>
            <person name="Lee S.L."/>
            <person name="Lehman R."/>
            <person name="Li K."/>
            <person name="Li Z."/>
            <person name="Liang H."/>
            <person name="Lovelace S."/>
            <person name="Lu Z."/>
            <person name="Mansfield J.H."/>
            <person name="McCulloch K.J."/>
            <person name="Mathew T."/>
            <person name="Morton B."/>
            <person name="Muzny D.M."/>
            <person name="Neunemann D."/>
            <person name="Ongeri F."/>
            <person name="Pauchet Y."/>
            <person name="Pu L.L."/>
            <person name="Pyrousis I."/>
            <person name="Rao X.J."/>
            <person name="Redding A."/>
            <person name="Roesel C."/>
            <person name="Sanchez-Gracia A."/>
            <person name="Schaack S."/>
            <person name="Shukla A."/>
            <person name="Tetreau G."/>
            <person name="Wang Y."/>
            <person name="Xiong G.H."/>
            <person name="Traut W."/>
            <person name="Walsh T.K."/>
            <person name="Worley K.C."/>
            <person name="Wu D."/>
            <person name="Wu W."/>
            <person name="Wu Y.Q."/>
            <person name="Zhang X."/>
            <person name="Zou Z."/>
            <person name="Zucker H."/>
            <person name="Briscoe A.D."/>
            <person name="Burmester T."/>
            <person name="Clem R.J."/>
            <person name="Feyereisen R."/>
            <person name="Grimmelikhuijzen C.J.P."/>
            <person name="Hamodrakas S.J."/>
            <person name="Hansson B.S."/>
            <person name="Huguet E."/>
            <person name="Jermiin L.S."/>
            <person name="Lan Q."/>
            <person name="Lehman H.K."/>
            <person name="Lorenzen M."/>
            <person name="Merzendorfer H."/>
            <person name="Michalopoulos I."/>
            <person name="Morton D.B."/>
            <person name="Muthukrishnan S."/>
            <person name="Oakeshott J.G."/>
            <person name="Palmer W."/>
            <person name="Park Y."/>
            <person name="Passarelli A.L."/>
            <person name="Rozas J."/>
            <person name="Schwartz L.M."/>
            <person name="Smith W."/>
            <person name="Southgate A."/>
            <person name="Vilcinskas A."/>
            <person name="Vogt R."/>
            <person name="Wang P."/>
            <person name="Werren J."/>
            <person name="Yu X.Q."/>
            <person name="Zhou J.J."/>
            <person name="Brown S.J."/>
            <person name="Scherer S.E."/>
            <person name="Richards S."/>
            <person name="Blissard G.W."/>
        </authorList>
    </citation>
    <scope>NUCLEOTIDE SEQUENCE</scope>
</reference>
<evidence type="ECO:0000256" key="1">
    <source>
        <dbReference type="SAM" id="SignalP"/>
    </source>
</evidence>
<comment type="caution">
    <text evidence="2">The sequence shown here is derived from an EMBL/GenBank/DDBJ whole genome shotgun (WGS) entry which is preliminary data.</text>
</comment>
<dbReference type="PANTHER" id="PTHR33539">
    <property type="entry name" value="UPF0764 PROTEIN C16ORF89"/>
    <property type="match status" value="1"/>
</dbReference>
<gene>
    <name evidence="2" type="ORF">O3G_MSEX013741</name>
</gene>
<evidence type="ECO:0000313" key="2">
    <source>
        <dbReference type="EMBL" id="KAG6463216.1"/>
    </source>
</evidence>
<dbReference type="Pfam" id="PF15882">
    <property type="entry name" value="DUF4735"/>
    <property type="match status" value="1"/>
</dbReference>
<dbReference type="EMBL" id="JH668958">
    <property type="protein sequence ID" value="KAG6463216.1"/>
    <property type="molecule type" value="Genomic_DNA"/>
</dbReference>
<name>A0A921ZSP2_MANSE</name>
<dbReference type="PANTHER" id="PTHR33539:SF1">
    <property type="entry name" value="UPF0764 PROTEIN C16ORF89"/>
    <property type="match status" value="1"/>
</dbReference>
<dbReference type="GO" id="GO:0016020">
    <property type="term" value="C:membrane"/>
    <property type="evidence" value="ECO:0007669"/>
    <property type="project" value="TreeGrafter"/>
</dbReference>
<feature type="chain" id="PRO_5038324561" evidence="1">
    <location>
        <begin position="21"/>
        <end position="362"/>
    </location>
</feature>
<reference evidence="2" key="2">
    <citation type="submission" date="2020-12" db="EMBL/GenBank/DDBJ databases">
        <authorList>
            <person name="Kanost M."/>
        </authorList>
    </citation>
    <scope>NUCLEOTIDE SEQUENCE</scope>
</reference>
<keyword evidence="3" id="KW-1185">Reference proteome</keyword>
<proteinExistence type="predicted"/>
<dbReference type="InterPro" id="IPR031751">
    <property type="entry name" value="DUF4735"/>
</dbReference>
<organism evidence="2 3">
    <name type="scientific">Manduca sexta</name>
    <name type="common">Tobacco hawkmoth</name>
    <name type="synonym">Tobacco hornworm</name>
    <dbReference type="NCBI Taxonomy" id="7130"/>
    <lineage>
        <taxon>Eukaryota</taxon>
        <taxon>Metazoa</taxon>
        <taxon>Ecdysozoa</taxon>
        <taxon>Arthropoda</taxon>
        <taxon>Hexapoda</taxon>
        <taxon>Insecta</taxon>
        <taxon>Pterygota</taxon>
        <taxon>Neoptera</taxon>
        <taxon>Endopterygota</taxon>
        <taxon>Lepidoptera</taxon>
        <taxon>Glossata</taxon>
        <taxon>Ditrysia</taxon>
        <taxon>Bombycoidea</taxon>
        <taxon>Sphingidae</taxon>
        <taxon>Sphinginae</taxon>
        <taxon>Sphingini</taxon>
        <taxon>Manduca</taxon>
    </lineage>
</organism>